<organism evidence="1 2">
    <name type="scientific">Burkholderia ambifaria MEX-5</name>
    <dbReference type="NCBI Taxonomy" id="396597"/>
    <lineage>
        <taxon>Bacteria</taxon>
        <taxon>Pseudomonadati</taxon>
        <taxon>Pseudomonadota</taxon>
        <taxon>Betaproteobacteria</taxon>
        <taxon>Burkholderiales</taxon>
        <taxon>Burkholderiaceae</taxon>
        <taxon>Burkholderia</taxon>
        <taxon>Burkholderia cepacia complex</taxon>
    </lineage>
</organism>
<name>B1T8R2_9BURK</name>
<evidence type="ECO:0000313" key="2">
    <source>
        <dbReference type="Proteomes" id="UP000004814"/>
    </source>
</evidence>
<dbReference type="EMBL" id="ABLK01000150">
    <property type="protein sequence ID" value="EDT40031.1"/>
    <property type="molecule type" value="Genomic_DNA"/>
</dbReference>
<gene>
    <name evidence="1" type="ORF">BamMEX5DRAFT_4178</name>
</gene>
<dbReference type="PATRIC" id="fig|396597.7.peg.3646"/>
<comment type="caution">
    <text evidence="1">The sequence shown here is derived from an EMBL/GenBank/DDBJ whole genome shotgun (WGS) entry which is preliminary data.</text>
</comment>
<protein>
    <submittedName>
        <fullName evidence="1">Uncharacterized protein</fullName>
    </submittedName>
</protein>
<evidence type="ECO:0000313" key="1">
    <source>
        <dbReference type="EMBL" id="EDT40031.1"/>
    </source>
</evidence>
<proteinExistence type="predicted"/>
<dbReference type="Proteomes" id="UP000004814">
    <property type="component" value="Unassembled WGS sequence"/>
</dbReference>
<accession>B1T8R2</accession>
<sequence>MALVAARRPESGKFDGQNGIAGLFGSRDGLPGLRQHKKIFIFYKDLERLK</sequence>
<dbReference type="AlphaFoldDB" id="B1T8R2"/>
<reference evidence="1 2" key="1">
    <citation type="submission" date="2008-03" db="EMBL/GenBank/DDBJ databases">
        <title>Sequencing of the draft genome and assembly of Burkholderia ambifaria MEX-5.</title>
        <authorList>
            <consortium name="US DOE Joint Genome Institute (JGI-PGF)"/>
            <person name="Copeland A."/>
            <person name="Lucas S."/>
            <person name="Lapidus A."/>
            <person name="Glavina del Rio T."/>
            <person name="Dalin E."/>
            <person name="Tice H."/>
            <person name="Bruce D."/>
            <person name="Goodwin L."/>
            <person name="Pitluck S."/>
            <person name="Larimer F."/>
            <person name="Land M.L."/>
            <person name="Hauser L."/>
            <person name="Tiedje J."/>
            <person name="Richardson P."/>
        </authorList>
    </citation>
    <scope>NUCLEOTIDE SEQUENCE [LARGE SCALE GENOMIC DNA]</scope>
    <source>
        <strain evidence="1 2">MEX-5</strain>
    </source>
</reference>